<comment type="caution">
    <text evidence="1">The sequence shown here is derived from an EMBL/GenBank/DDBJ whole genome shotgun (WGS) entry which is preliminary data.</text>
</comment>
<gene>
    <name evidence="1" type="ORF">H3H51_02585</name>
</gene>
<dbReference type="Proteomes" id="UP000542720">
    <property type="component" value="Unassembled WGS sequence"/>
</dbReference>
<dbReference type="EMBL" id="JACJUD010000001">
    <property type="protein sequence ID" value="MBB2493888.1"/>
    <property type="molecule type" value="Genomic_DNA"/>
</dbReference>
<accession>A0A7W4LIV6</accession>
<organism evidence="1 2">
    <name type="scientific">Aquipseudomonas ullengensis</name>
    <dbReference type="NCBI Taxonomy" id="2759166"/>
    <lineage>
        <taxon>Bacteria</taxon>
        <taxon>Pseudomonadati</taxon>
        <taxon>Pseudomonadota</taxon>
        <taxon>Gammaproteobacteria</taxon>
        <taxon>Pseudomonadales</taxon>
        <taxon>Pseudomonadaceae</taxon>
        <taxon>Aquipseudomonas</taxon>
    </lineage>
</organism>
<dbReference type="Gene3D" id="3.40.50.880">
    <property type="match status" value="1"/>
</dbReference>
<sequence>MPAPCIVIPLPRRDFDPSEAALSWQLLRQAGLRVCFATPDGQPAEPDPLMLSGEGLDVWGLVPGLRRLRLVGLLLRARADARAACAAMLADPDYRQPLRHERLRVEDFAGLMLPGGHHARGMREYLESPTLQAFVADFFASGKPVAAVCHGVVLAARSKGADGRSVLYGRKTTGLTWKMEKTAWDLTRFFARWWDRDYYRTYLEAPGEPVGHMSVQAEVSRALASPEDFLDVPKGAEDFWRKTSGLHRDTADDLRPAWVVGDGNYVSARWPGDMHGLMARFIGLLKQA</sequence>
<dbReference type="AlphaFoldDB" id="A0A7W4LIV6"/>
<evidence type="ECO:0000313" key="1">
    <source>
        <dbReference type="EMBL" id="MBB2493888.1"/>
    </source>
</evidence>
<dbReference type="PANTHER" id="PTHR43068">
    <property type="entry name" value="SLR1854 PROTEIN"/>
    <property type="match status" value="1"/>
</dbReference>
<evidence type="ECO:0000313" key="2">
    <source>
        <dbReference type="Proteomes" id="UP000542720"/>
    </source>
</evidence>
<reference evidence="1 2" key="1">
    <citation type="submission" date="2020-08" db="EMBL/GenBank/DDBJ databases">
        <authorList>
            <person name="Kim C.M."/>
        </authorList>
    </citation>
    <scope>NUCLEOTIDE SEQUENCE [LARGE SCALE GENOMIC DNA]</scope>
    <source>
        <strain evidence="1 2">UL070</strain>
    </source>
</reference>
<keyword evidence="2" id="KW-1185">Reference proteome</keyword>
<dbReference type="RefSeq" id="WP_183087450.1">
    <property type="nucleotide sequence ID" value="NZ_JACJUD010000001.1"/>
</dbReference>
<dbReference type="SUPFAM" id="SSF52317">
    <property type="entry name" value="Class I glutamine amidotransferase-like"/>
    <property type="match status" value="1"/>
</dbReference>
<name>A0A7W4LIV6_9GAMM</name>
<protein>
    <submittedName>
        <fullName evidence="1">DJ-1/PfpI family protein</fullName>
    </submittedName>
</protein>
<dbReference type="Pfam" id="PF17124">
    <property type="entry name" value="ThiJ_like"/>
    <property type="match status" value="1"/>
</dbReference>
<dbReference type="PANTHER" id="PTHR43068:SF1">
    <property type="entry name" value="SLR1854 PROTEIN"/>
    <property type="match status" value="1"/>
</dbReference>
<dbReference type="InterPro" id="IPR029062">
    <property type="entry name" value="Class_I_gatase-like"/>
</dbReference>
<proteinExistence type="predicted"/>
<dbReference type="InterPro" id="IPR032633">
    <property type="entry name" value="ThiJ-like"/>
</dbReference>